<protein>
    <submittedName>
        <fullName evidence="2">Alpha/beta hydrolase</fullName>
    </submittedName>
</protein>
<dbReference type="PANTHER" id="PTHR43194">
    <property type="entry name" value="HYDROLASE ALPHA/BETA FOLD FAMILY"/>
    <property type="match status" value="1"/>
</dbReference>
<reference evidence="2 3" key="1">
    <citation type="submission" date="2021-03" db="EMBL/GenBank/DDBJ databases">
        <title>Microbacterium pauli sp. nov., isolated from microfiltered milk.</title>
        <authorList>
            <person name="Bellassi P."/>
            <person name="Fontana A."/>
            <person name="Callegari M.L."/>
            <person name="Lorenzo M."/>
            <person name="Cappa F."/>
        </authorList>
    </citation>
    <scope>NUCLEOTIDE SEQUENCE [LARGE SCALE GENOMIC DNA]</scope>
    <source>
        <strain evidence="2 3">DSM 18909</strain>
    </source>
</reference>
<dbReference type="Pfam" id="PF12697">
    <property type="entry name" value="Abhydrolase_6"/>
    <property type="match status" value="1"/>
</dbReference>
<comment type="caution">
    <text evidence="2">The sequence shown here is derived from an EMBL/GenBank/DDBJ whole genome shotgun (WGS) entry which is preliminary data.</text>
</comment>
<dbReference type="GO" id="GO:0016787">
    <property type="term" value="F:hydrolase activity"/>
    <property type="evidence" value="ECO:0007669"/>
    <property type="project" value="UniProtKB-KW"/>
</dbReference>
<organism evidence="2 3">
    <name type="scientific">Microbacterium flavum</name>
    <dbReference type="NCBI Taxonomy" id="415216"/>
    <lineage>
        <taxon>Bacteria</taxon>
        <taxon>Bacillati</taxon>
        <taxon>Actinomycetota</taxon>
        <taxon>Actinomycetes</taxon>
        <taxon>Micrococcales</taxon>
        <taxon>Microbacteriaceae</taxon>
        <taxon>Microbacterium</taxon>
    </lineage>
</organism>
<evidence type="ECO:0000259" key="1">
    <source>
        <dbReference type="Pfam" id="PF12697"/>
    </source>
</evidence>
<name>A0ABS5XZ30_9MICO</name>
<dbReference type="InterPro" id="IPR029058">
    <property type="entry name" value="AB_hydrolase_fold"/>
</dbReference>
<dbReference type="RefSeq" id="WP_215487770.1">
    <property type="nucleotide sequence ID" value="NZ_BAAAPJ010000004.1"/>
</dbReference>
<keyword evidence="2" id="KW-0378">Hydrolase</keyword>
<gene>
    <name evidence="2" type="ORF">J0P97_10635</name>
</gene>
<dbReference type="Gene3D" id="3.40.50.1820">
    <property type="entry name" value="alpha/beta hydrolase"/>
    <property type="match status" value="1"/>
</dbReference>
<dbReference type="PANTHER" id="PTHR43194:SF5">
    <property type="entry name" value="PIMELOYL-[ACYL-CARRIER PROTEIN] METHYL ESTER ESTERASE"/>
    <property type="match status" value="1"/>
</dbReference>
<dbReference type="EMBL" id="JAFLHG010000009">
    <property type="protein sequence ID" value="MBT8798528.1"/>
    <property type="molecule type" value="Genomic_DNA"/>
</dbReference>
<evidence type="ECO:0000313" key="2">
    <source>
        <dbReference type="EMBL" id="MBT8798528.1"/>
    </source>
</evidence>
<keyword evidence="3" id="KW-1185">Reference proteome</keyword>
<dbReference type="InterPro" id="IPR050228">
    <property type="entry name" value="Carboxylesterase_BioH"/>
</dbReference>
<dbReference type="Proteomes" id="UP000740605">
    <property type="component" value="Unassembled WGS sequence"/>
</dbReference>
<dbReference type="SUPFAM" id="SSF53474">
    <property type="entry name" value="alpha/beta-Hydrolases"/>
    <property type="match status" value="1"/>
</dbReference>
<feature type="domain" description="AB hydrolase-1" evidence="1">
    <location>
        <begin position="3"/>
        <end position="223"/>
    </location>
</feature>
<dbReference type="InterPro" id="IPR000073">
    <property type="entry name" value="AB_hydrolase_1"/>
</dbReference>
<accession>A0ABS5XZ30</accession>
<sequence>MDIILVPGFWLTASSWDPVLPALRAAGHEPRPLTMPGVGADAAESGDITIDDWVGAVVAEIDRVDGPVALVGHSGGGNVVWGAAAARPEKVSRVVFVDTAPPPPGVHVSEFPLEDGVVPFPGWDFFDAPDTADLDAEVRAATAADAFSIPARVPSSPVTLEDERRFDIPIVLLMGSLDEAGFREEIAQWGTFATEFEAIRSARVERLGTGHWPQFSDPEGLSRALVRAVS</sequence>
<evidence type="ECO:0000313" key="3">
    <source>
        <dbReference type="Proteomes" id="UP000740605"/>
    </source>
</evidence>
<proteinExistence type="predicted"/>